<dbReference type="PROSITE" id="PS51542">
    <property type="entry name" value="FYRN"/>
    <property type="match status" value="1"/>
</dbReference>
<reference evidence="4" key="2">
    <citation type="journal article" date="2022" name="Proc. Natl. Acad. Sci. U.S.A.">
        <title>Diploid-dominant life cycles characterize the early evolution of Fungi.</title>
        <authorList>
            <person name="Amses K.R."/>
            <person name="Simmons D.R."/>
            <person name="Longcore J.E."/>
            <person name="Mondo S.J."/>
            <person name="Seto K."/>
            <person name="Jeronimo G.H."/>
            <person name="Bonds A.E."/>
            <person name="Quandt C.A."/>
            <person name="Davis W.J."/>
            <person name="Chang Y."/>
            <person name="Federici B.A."/>
            <person name="Kuo A."/>
            <person name="LaButti K."/>
            <person name="Pangilinan J."/>
            <person name="Andreopoulos W."/>
            <person name="Tritt A."/>
            <person name="Riley R."/>
            <person name="Hundley H."/>
            <person name="Johnson J."/>
            <person name="Lipzen A."/>
            <person name="Barry K."/>
            <person name="Lang B.F."/>
            <person name="Cuomo C.A."/>
            <person name="Buchler N.E."/>
            <person name="Grigoriev I.V."/>
            <person name="Spatafora J.W."/>
            <person name="Stajich J.E."/>
            <person name="James T.Y."/>
        </authorList>
    </citation>
    <scope>NUCLEOTIDE SEQUENCE</scope>
    <source>
        <strain evidence="4">AG</strain>
    </source>
</reference>
<dbReference type="RefSeq" id="XP_051447900.1">
    <property type="nucleotide sequence ID" value="XM_051586363.1"/>
</dbReference>
<comment type="caution">
    <text evidence="4">The sequence shown here is derived from an EMBL/GenBank/DDBJ whole genome shotgun (WGS) entry which is preliminary data.</text>
</comment>
<dbReference type="SMART" id="SM00541">
    <property type="entry name" value="FYRN"/>
    <property type="match status" value="1"/>
</dbReference>
<feature type="region of interest" description="Disordered" evidence="3">
    <location>
        <begin position="1"/>
        <end position="69"/>
    </location>
</feature>
<evidence type="ECO:0000256" key="2">
    <source>
        <dbReference type="ARBA" id="ARBA00023242"/>
    </source>
</evidence>
<feature type="compositionally biased region" description="Polar residues" evidence="3">
    <location>
        <begin position="215"/>
        <end position="237"/>
    </location>
</feature>
<dbReference type="PANTHER" id="PTHR22715">
    <property type="entry name" value="TRANSFORMING GROWTH FACTOR BETA REGULATED GENE 1"/>
    <property type="match status" value="1"/>
</dbReference>
<evidence type="ECO:0000313" key="4">
    <source>
        <dbReference type="EMBL" id="KAI8582896.1"/>
    </source>
</evidence>
<protein>
    <recommendedName>
        <fullName evidence="6">FYR N-terminal domain-containing protein</fullName>
    </recommendedName>
</protein>
<dbReference type="GO" id="GO:0051726">
    <property type="term" value="P:regulation of cell cycle"/>
    <property type="evidence" value="ECO:0007669"/>
    <property type="project" value="TreeGrafter"/>
</dbReference>
<dbReference type="Pfam" id="PF05964">
    <property type="entry name" value="FYRN"/>
    <property type="match status" value="1"/>
</dbReference>
<organism evidence="4 5">
    <name type="scientific">Umbelopsis ramanniana AG</name>
    <dbReference type="NCBI Taxonomy" id="1314678"/>
    <lineage>
        <taxon>Eukaryota</taxon>
        <taxon>Fungi</taxon>
        <taxon>Fungi incertae sedis</taxon>
        <taxon>Mucoromycota</taxon>
        <taxon>Mucoromycotina</taxon>
        <taxon>Umbelopsidomycetes</taxon>
        <taxon>Umbelopsidales</taxon>
        <taxon>Umbelopsidaceae</taxon>
        <taxon>Umbelopsis</taxon>
    </lineage>
</organism>
<dbReference type="Pfam" id="PF05965">
    <property type="entry name" value="FYRC"/>
    <property type="match status" value="1"/>
</dbReference>
<dbReference type="EMBL" id="MU620898">
    <property type="protein sequence ID" value="KAI8582896.1"/>
    <property type="molecule type" value="Genomic_DNA"/>
</dbReference>
<sequence>MLTFRPEEWDDRLSEQRRTSRESSTSSLYSIPQTTTSTIPEKRRRRTGKRDDRTQPKAVQPLPRRPDGTIALPVTIGRGTNEVIIYSIGSVVCDREGFHNPRYIWPVGFKSKKYLPSLTTPSKKTGYISEILDGGNAPIFQVTPEDSPSTVFSGASASGVWKQLLDQIASLGVTAKTHASGPEMLGLSNLAVTKAIQELPDADKCTRYVPQRWLDQSQDPYQDQENDASSPLESSSLYIVHEQPSLMDGSDRSL</sequence>
<reference evidence="4" key="1">
    <citation type="submission" date="2021-06" db="EMBL/GenBank/DDBJ databases">
        <authorList>
            <consortium name="DOE Joint Genome Institute"/>
            <person name="Mondo S.J."/>
            <person name="Amses K.R."/>
            <person name="Simmons D.R."/>
            <person name="Longcore J.E."/>
            <person name="Seto K."/>
            <person name="Alves G.H."/>
            <person name="Bonds A.E."/>
            <person name="Quandt C.A."/>
            <person name="Davis W.J."/>
            <person name="Chang Y."/>
            <person name="Letcher P.M."/>
            <person name="Powell M.J."/>
            <person name="Kuo A."/>
            <person name="Labutti K."/>
            <person name="Pangilinan J."/>
            <person name="Andreopoulos W."/>
            <person name="Tritt A."/>
            <person name="Riley R."/>
            <person name="Hundley H."/>
            <person name="Johnson J."/>
            <person name="Lipzen A."/>
            <person name="Barry K."/>
            <person name="Berbee M.L."/>
            <person name="Buchler N.E."/>
            <person name="Grigoriev I.V."/>
            <person name="Spatafora J.W."/>
            <person name="Stajich J.E."/>
            <person name="James T.Y."/>
        </authorList>
    </citation>
    <scope>NUCLEOTIDE SEQUENCE</scope>
    <source>
        <strain evidence="4">AG</strain>
    </source>
</reference>
<dbReference type="GO" id="GO:0005634">
    <property type="term" value="C:nucleus"/>
    <property type="evidence" value="ECO:0007669"/>
    <property type="project" value="UniProtKB-SubCell"/>
</dbReference>
<dbReference type="InterPro" id="IPR003889">
    <property type="entry name" value="FYrich_C"/>
</dbReference>
<comment type="subcellular location">
    <subcellularLocation>
        <location evidence="1">Nucleus</location>
    </subcellularLocation>
</comment>
<proteinExistence type="predicted"/>
<dbReference type="PANTHER" id="PTHR22715:SF0">
    <property type="entry name" value="TRANSFORMING GROWTH FACTOR BETA REGULATOR 1"/>
    <property type="match status" value="1"/>
</dbReference>
<name>A0AAD5EH99_UMBRA</name>
<keyword evidence="5" id="KW-1185">Reference proteome</keyword>
<dbReference type="InterPro" id="IPR003888">
    <property type="entry name" value="FYrich_N"/>
</dbReference>
<evidence type="ECO:0000256" key="1">
    <source>
        <dbReference type="ARBA" id="ARBA00004123"/>
    </source>
</evidence>
<feature type="region of interest" description="Disordered" evidence="3">
    <location>
        <begin position="215"/>
        <end position="254"/>
    </location>
</feature>
<dbReference type="AlphaFoldDB" id="A0AAD5EH99"/>
<gene>
    <name evidence="4" type="ORF">K450DRAFT_225350</name>
</gene>
<dbReference type="PROSITE" id="PS51543">
    <property type="entry name" value="FYRC"/>
    <property type="match status" value="1"/>
</dbReference>
<evidence type="ECO:0000313" key="5">
    <source>
        <dbReference type="Proteomes" id="UP001206595"/>
    </source>
</evidence>
<dbReference type="GeneID" id="75911711"/>
<accession>A0AAD5EH99</accession>
<dbReference type="SMART" id="SM00542">
    <property type="entry name" value="FYRC"/>
    <property type="match status" value="1"/>
</dbReference>
<evidence type="ECO:0008006" key="6">
    <source>
        <dbReference type="Google" id="ProtNLM"/>
    </source>
</evidence>
<keyword evidence="2" id="KW-0539">Nucleus</keyword>
<dbReference type="Gene3D" id="3.30.160.360">
    <property type="match status" value="1"/>
</dbReference>
<dbReference type="InterPro" id="IPR040092">
    <property type="entry name" value="TBRG1"/>
</dbReference>
<dbReference type="Proteomes" id="UP001206595">
    <property type="component" value="Unassembled WGS sequence"/>
</dbReference>
<feature type="compositionally biased region" description="Basic and acidic residues" evidence="3">
    <location>
        <begin position="1"/>
        <end position="21"/>
    </location>
</feature>
<evidence type="ECO:0000256" key="3">
    <source>
        <dbReference type="SAM" id="MobiDB-lite"/>
    </source>
</evidence>